<feature type="region of interest" description="Disordered" evidence="2">
    <location>
        <begin position="1007"/>
        <end position="1047"/>
    </location>
</feature>
<keyword evidence="1" id="KW-0175">Coiled coil</keyword>
<keyword evidence="5" id="KW-1185">Reference proteome</keyword>
<evidence type="ECO:0000313" key="4">
    <source>
        <dbReference type="EMBL" id="ADC91481.1"/>
    </source>
</evidence>
<evidence type="ECO:0000256" key="1">
    <source>
        <dbReference type="SAM" id="Coils"/>
    </source>
</evidence>
<dbReference type="InterPro" id="IPR016641">
    <property type="entry name" value="EGD2/NACA0like"/>
</dbReference>
<dbReference type="AlphaFoldDB" id="D3R0I7"/>
<accession>D3R0I7</accession>
<feature type="compositionally biased region" description="Basic and acidic residues" evidence="2">
    <location>
        <begin position="654"/>
        <end position="788"/>
    </location>
</feature>
<dbReference type="STRING" id="699246.HMPREF0868_0356"/>
<keyword evidence="3" id="KW-0732">Signal</keyword>
<dbReference type="Proteomes" id="UP000008234">
    <property type="component" value="Chromosome"/>
</dbReference>
<feature type="region of interest" description="Disordered" evidence="2">
    <location>
        <begin position="654"/>
        <end position="797"/>
    </location>
</feature>
<evidence type="ECO:0000256" key="3">
    <source>
        <dbReference type="SAM" id="SignalP"/>
    </source>
</evidence>
<dbReference type="GO" id="GO:0005854">
    <property type="term" value="C:nascent polypeptide-associated complex"/>
    <property type="evidence" value="ECO:0007669"/>
    <property type="project" value="InterPro"/>
</dbReference>
<feature type="region of interest" description="Disordered" evidence="2">
    <location>
        <begin position="34"/>
        <end position="74"/>
    </location>
</feature>
<gene>
    <name evidence="4" type="ordered locus">HMPREF0868_0356</name>
</gene>
<feature type="coiled-coil region" evidence="1">
    <location>
        <begin position="398"/>
        <end position="455"/>
    </location>
</feature>
<feature type="compositionally biased region" description="Basic and acidic residues" evidence="2">
    <location>
        <begin position="42"/>
        <end position="51"/>
    </location>
</feature>
<proteinExistence type="predicted"/>
<dbReference type="eggNOG" id="COG3064">
    <property type="taxonomic scope" value="Bacteria"/>
</dbReference>
<dbReference type="KEGG" id="clo:HMPREF0868_0356"/>
<protein>
    <submittedName>
        <fullName evidence="4">Uncharacterized protein</fullName>
    </submittedName>
</protein>
<feature type="signal peptide" evidence="3">
    <location>
        <begin position="1"/>
        <end position="25"/>
    </location>
</feature>
<feature type="compositionally biased region" description="Low complexity" evidence="2">
    <location>
        <begin position="52"/>
        <end position="64"/>
    </location>
</feature>
<dbReference type="EMBL" id="CP001850">
    <property type="protein sequence ID" value="ADC91481.1"/>
    <property type="molecule type" value="Genomic_DNA"/>
</dbReference>
<organism evidence="4 5">
    <name type="scientific">Mageeibacillus indolicus (strain UPII9-5)</name>
    <name type="common">Clostridiales genomosp. BVAB3 (strain UPII9-5)</name>
    <dbReference type="NCBI Taxonomy" id="699246"/>
    <lineage>
        <taxon>Bacteria</taxon>
        <taxon>Bacillati</taxon>
        <taxon>Bacillota</taxon>
        <taxon>Clostridia</taxon>
        <taxon>Eubacteriales</taxon>
        <taxon>Oscillospiraceae</taxon>
        <taxon>Mageeibacillus</taxon>
    </lineage>
</organism>
<feature type="coiled-coil region" evidence="1">
    <location>
        <begin position="541"/>
        <end position="618"/>
    </location>
</feature>
<name>D3R0I7_MAGIU</name>
<evidence type="ECO:0000256" key="2">
    <source>
        <dbReference type="SAM" id="MobiDB-lite"/>
    </source>
</evidence>
<reference evidence="5" key="1">
    <citation type="submission" date="2009-12" db="EMBL/GenBank/DDBJ databases">
        <title>Sequence of Clostridiales genomosp. BVAB3 str. UPII9-5.</title>
        <authorList>
            <person name="Madupu R."/>
            <person name="Durkin A.S."/>
            <person name="Torralba M."/>
            <person name="Methe B."/>
            <person name="Sutton G.G."/>
            <person name="Strausberg R.L."/>
            <person name="Nelson K.E."/>
        </authorList>
    </citation>
    <scope>NUCLEOTIDE SEQUENCE [LARGE SCALE GENOMIC DNA]</scope>
    <source>
        <strain evidence="5">UPII9-5</strain>
    </source>
</reference>
<sequence>MKKIFRNIGSLLAATLLLTSGSGSYEIIGLSKNTDSGAYHRNAPEQRDGEAKPAAAAAESPAGKTDQPQPPVKKTTISLRVNDANDGREITDGVINLLRSANGADKWETIAEFRPDNGKEAEVVWAPEKYRYRWEIQEIPLGYKSPGSMPSVKPGNNELALPRNTEGVNNAVKQAKLNFILHVIPPVANQEWKVFSIKKPSNRRQNPDINPISFTKDLGSLFAPYREREDMLLLNQVDCKINRLVKSSYYGTYFYAGEYNAYKDLEKTSAISDDSGIAKIYGLSFDNWYRLSPAKNQGSYADEEYDKYEGSALLDNDDIVKERFVKAHNFHNTLMQTDRNIYIRGPRYINYNRTSFTYDVYYIKSGDANKIIADDFKRLYQKFFADGYTPQRKDKAEIDAALAEIAANNEAKKELETAKKRLEELKRQIEMQEQEEKFRAAYEKAKEALEAAEKQPDNQSLLTTATAAVNAVPSAHPQQKALRARLDKLVEGFRNWTEFSRRYQHYWTTDQGDNDVEGLRDALRAFAALSQPIQTAKAKVKSVLTDKLAKATERQEAAKKEAAAKAKEQAAAAEAAAWRKKFQPVLSKQPGDLTVADLQTLVRAKEEAKKLSARAQEMLLPELHAIDEIAKFWQEQLAKRRVVEEEAAKRRAAEEEAAKRRAAEEEAAKRRAAEEEAAKRRATEEEAAKRRAAEEEAAKRRATEEEAAKRRAAEEEAAKRRAAEEKAAKRRATEEEAAKRRATEEEAAKSRAAEEEAAKRRAAEEEAAKSRKRRSTGEEPKKEKENKDNTAAPKWRQKHAKILAKKVNEITEQDGEAILDAWQDWLRLPVEARTETEKEGKLLEQQIEAWRKHRQGKLTKEEQEQAERFRENYADILHKEPENYSVDDLKKLQEALAAQAKFSQALKKYLQPEISQLQVAKEFWLDAVKRAKDDKQAAKDFKEKYRALFKLDPWKLTAANKAAILQAFTEFKKLPESVRKYLKTEGEILAKMVDSLNGYPAFKENSAAASEGEADNKALELSENGEESELSDKDEVPDTGAAGDSELSAQSLSNIGHEVLPVSYDGNSGQRTSVRELVDRKFLDVDSVHVDWANNSVKFVI</sequence>
<feature type="chain" id="PRO_5039250998" evidence="3">
    <location>
        <begin position="26"/>
        <end position="1101"/>
    </location>
</feature>
<dbReference type="HOGENOM" id="CLU_283110_0_0_9"/>
<evidence type="ECO:0000313" key="5">
    <source>
        <dbReference type="Proteomes" id="UP000008234"/>
    </source>
</evidence>
<dbReference type="PANTHER" id="PTHR21713">
    <property type="entry name" value="NASCENT POLYPEPTIDE ASSOCIATED COMPLEX ALPHA SUBUNIT-RELATED"/>
    <property type="match status" value="1"/>
</dbReference>